<feature type="compositionally biased region" description="Polar residues" evidence="1">
    <location>
        <begin position="81"/>
        <end position="104"/>
    </location>
</feature>
<evidence type="ECO:0000313" key="4">
    <source>
        <dbReference type="Proteomes" id="UP001519460"/>
    </source>
</evidence>
<feature type="region of interest" description="Disordered" evidence="1">
    <location>
        <begin position="76"/>
        <end position="108"/>
    </location>
</feature>
<sequence>MAACVLIMLMQLEVCFVCRKCLCYRAGCIYLSTLTCLHPFVCAGVLPPSSAVDPGGYGNPDMWVMCQGAVTTIKSEPLDSSPDSPFASTSTGSDNLDTFTSGDPSKSSSPYSNAAYANFYNQDSGSNSSSNNTATGANVTVSTTTSEAGAATMNAAYMGSAGQNAASYMAQSAGYYGGTQNPYALMAGYATSSDTLSAKIKGQTGAAGSQTSSPSPYAMSSSYSPLAHAGQNYYGAGSTGGYGSSNSVMGYPTQAGVEGFGYAQYGSGFYQQYPYLPGSSAGAVTTVPSTQTYQLIDSPVTTSAGKDSQQQLISVPTT</sequence>
<keyword evidence="2" id="KW-0732">Signal</keyword>
<evidence type="ECO:0000256" key="2">
    <source>
        <dbReference type="SAM" id="SignalP"/>
    </source>
</evidence>
<proteinExistence type="predicted"/>
<dbReference type="Proteomes" id="UP001519460">
    <property type="component" value="Unassembled WGS sequence"/>
</dbReference>
<evidence type="ECO:0000313" key="3">
    <source>
        <dbReference type="EMBL" id="KAK7502134.1"/>
    </source>
</evidence>
<comment type="caution">
    <text evidence="3">The sequence shown here is derived from an EMBL/GenBank/DDBJ whole genome shotgun (WGS) entry which is preliminary data.</text>
</comment>
<feature type="chain" id="PRO_5044796077" evidence="2">
    <location>
        <begin position="18"/>
        <end position="318"/>
    </location>
</feature>
<dbReference type="EMBL" id="JACVVK020000027">
    <property type="protein sequence ID" value="KAK7502134.1"/>
    <property type="molecule type" value="Genomic_DNA"/>
</dbReference>
<protein>
    <submittedName>
        <fullName evidence="3">Uncharacterized protein</fullName>
    </submittedName>
</protein>
<gene>
    <name evidence="3" type="ORF">BaRGS_00006498</name>
</gene>
<reference evidence="3 4" key="1">
    <citation type="journal article" date="2023" name="Sci. Data">
        <title>Genome assembly of the Korean intertidal mud-creeper Batillaria attramentaria.</title>
        <authorList>
            <person name="Patra A.K."/>
            <person name="Ho P.T."/>
            <person name="Jun S."/>
            <person name="Lee S.J."/>
            <person name="Kim Y."/>
            <person name="Won Y.J."/>
        </authorList>
    </citation>
    <scope>NUCLEOTIDE SEQUENCE [LARGE SCALE GENOMIC DNA]</scope>
    <source>
        <strain evidence="3">Wonlab-2016</strain>
    </source>
</reference>
<feature type="signal peptide" evidence="2">
    <location>
        <begin position="1"/>
        <end position="17"/>
    </location>
</feature>
<organism evidence="3 4">
    <name type="scientific">Batillaria attramentaria</name>
    <dbReference type="NCBI Taxonomy" id="370345"/>
    <lineage>
        <taxon>Eukaryota</taxon>
        <taxon>Metazoa</taxon>
        <taxon>Spiralia</taxon>
        <taxon>Lophotrochozoa</taxon>
        <taxon>Mollusca</taxon>
        <taxon>Gastropoda</taxon>
        <taxon>Caenogastropoda</taxon>
        <taxon>Sorbeoconcha</taxon>
        <taxon>Cerithioidea</taxon>
        <taxon>Batillariidae</taxon>
        <taxon>Batillaria</taxon>
    </lineage>
</organism>
<evidence type="ECO:0000256" key="1">
    <source>
        <dbReference type="SAM" id="MobiDB-lite"/>
    </source>
</evidence>
<keyword evidence="4" id="KW-1185">Reference proteome</keyword>
<accession>A0ABD0LSZ6</accession>
<dbReference type="AlphaFoldDB" id="A0ABD0LSZ6"/>
<name>A0ABD0LSZ6_9CAEN</name>